<evidence type="ECO:0000313" key="3">
    <source>
        <dbReference type="Proteomes" id="UP000177691"/>
    </source>
</evidence>
<dbReference type="AlphaFoldDB" id="A0A1F5RVB7"/>
<dbReference type="Proteomes" id="UP000177691">
    <property type="component" value="Unassembled WGS sequence"/>
</dbReference>
<organism evidence="2 3">
    <name type="scientific">Candidatus Falkowbacteria bacterium RIFCSPHIGHO2_02_FULL_45_15</name>
    <dbReference type="NCBI Taxonomy" id="1797987"/>
    <lineage>
        <taxon>Bacteria</taxon>
        <taxon>Candidatus Falkowiibacteriota</taxon>
    </lineage>
</organism>
<gene>
    <name evidence="2" type="ORF">A3D54_02860</name>
</gene>
<evidence type="ECO:0000256" key="1">
    <source>
        <dbReference type="SAM" id="Phobius"/>
    </source>
</evidence>
<reference evidence="2 3" key="1">
    <citation type="journal article" date="2016" name="Nat. Commun.">
        <title>Thousands of microbial genomes shed light on interconnected biogeochemical processes in an aquifer system.</title>
        <authorList>
            <person name="Anantharaman K."/>
            <person name="Brown C.T."/>
            <person name="Hug L.A."/>
            <person name="Sharon I."/>
            <person name="Castelle C.J."/>
            <person name="Probst A.J."/>
            <person name="Thomas B.C."/>
            <person name="Singh A."/>
            <person name="Wilkins M.J."/>
            <person name="Karaoz U."/>
            <person name="Brodie E.L."/>
            <person name="Williams K.H."/>
            <person name="Hubbard S.S."/>
            <person name="Banfield J.F."/>
        </authorList>
    </citation>
    <scope>NUCLEOTIDE SEQUENCE [LARGE SCALE GENOMIC DNA]</scope>
</reference>
<evidence type="ECO:0000313" key="2">
    <source>
        <dbReference type="EMBL" id="OGF18360.1"/>
    </source>
</evidence>
<comment type="caution">
    <text evidence="2">The sequence shown here is derived from an EMBL/GenBank/DDBJ whole genome shotgun (WGS) entry which is preliminary data.</text>
</comment>
<proteinExistence type="predicted"/>
<dbReference type="InterPro" id="IPR043993">
    <property type="entry name" value="T4SS_pilin"/>
</dbReference>
<keyword evidence="1" id="KW-0812">Transmembrane</keyword>
<accession>A0A1F5RVB7</accession>
<keyword evidence="1" id="KW-1133">Transmembrane helix</keyword>
<keyword evidence="1" id="KW-0472">Membrane</keyword>
<name>A0A1F5RVB7_9BACT</name>
<feature type="transmembrane region" description="Helical" evidence="1">
    <location>
        <begin position="112"/>
        <end position="132"/>
    </location>
</feature>
<protein>
    <submittedName>
        <fullName evidence="2">Uncharacterized protein</fullName>
    </submittedName>
</protein>
<sequence length="156" mass="17224">MNIMSSQLTKILPIILFVFLFFSFFVHVGFAQTSAALSECASRSDTGATLWDNMQMCRKCGTCTLNDFIRLGVNVANWILGIVGSLALLFFIYGGLWMIISSGKSEEIQKAKTILTNAIIGLIIVFMSWVIINFTVSVLTSGTTIFGRPWYSTPSN</sequence>
<feature type="transmembrane region" description="Helical" evidence="1">
    <location>
        <begin position="78"/>
        <end position="100"/>
    </location>
</feature>
<dbReference type="EMBL" id="MFFU01000050">
    <property type="protein sequence ID" value="OGF18360.1"/>
    <property type="molecule type" value="Genomic_DNA"/>
</dbReference>
<dbReference type="Pfam" id="PF18895">
    <property type="entry name" value="T4SS_pilin"/>
    <property type="match status" value="1"/>
</dbReference>